<evidence type="ECO:0000256" key="1">
    <source>
        <dbReference type="SAM" id="MobiDB-lite"/>
    </source>
</evidence>
<dbReference type="Proteomes" id="UP000007879">
    <property type="component" value="Unassembled WGS sequence"/>
</dbReference>
<dbReference type="AlphaFoldDB" id="A0AAN0JP64"/>
<organism evidence="2 3">
    <name type="scientific">Amphimedon queenslandica</name>
    <name type="common">Sponge</name>
    <dbReference type="NCBI Taxonomy" id="400682"/>
    <lineage>
        <taxon>Eukaryota</taxon>
        <taxon>Metazoa</taxon>
        <taxon>Porifera</taxon>
        <taxon>Demospongiae</taxon>
        <taxon>Heteroscleromorpha</taxon>
        <taxon>Haplosclerida</taxon>
        <taxon>Niphatidae</taxon>
        <taxon>Amphimedon</taxon>
    </lineage>
</organism>
<keyword evidence="3" id="KW-1185">Reference proteome</keyword>
<dbReference type="GeneID" id="109587021"/>
<dbReference type="EnsemblMetazoa" id="XM_020003245.1">
    <property type="protein sequence ID" value="XP_019858804.1"/>
    <property type="gene ID" value="LOC109587021"/>
</dbReference>
<reference evidence="3" key="1">
    <citation type="journal article" date="2010" name="Nature">
        <title>The Amphimedon queenslandica genome and the evolution of animal complexity.</title>
        <authorList>
            <person name="Srivastava M."/>
            <person name="Simakov O."/>
            <person name="Chapman J."/>
            <person name="Fahey B."/>
            <person name="Gauthier M.E."/>
            <person name="Mitros T."/>
            <person name="Richards G.S."/>
            <person name="Conaco C."/>
            <person name="Dacre M."/>
            <person name="Hellsten U."/>
            <person name="Larroux C."/>
            <person name="Putnam N.H."/>
            <person name="Stanke M."/>
            <person name="Adamska M."/>
            <person name="Darling A."/>
            <person name="Degnan S.M."/>
            <person name="Oakley T.H."/>
            <person name="Plachetzki D.C."/>
            <person name="Zhai Y."/>
            <person name="Adamski M."/>
            <person name="Calcino A."/>
            <person name="Cummins S.F."/>
            <person name="Goodstein D.M."/>
            <person name="Harris C."/>
            <person name="Jackson D.J."/>
            <person name="Leys S.P."/>
            <person name="Shu S."/>
            <person name="Woodcroft B.J."/>
            <person name="Vervoort M."/>
            <person name="Kosik K.S."/>
            <person name="Manning G."/>
            <person name="Degnan B.M."/>
            <person name="Rokhsar D.S."/>
        </authorList>
    </citation>
    <scope>NUCLEOTIDE SEQUENCE [LARGE SCALE GENOMIC DNA]</scope>
</reference>
<evidence type="ECO:0000313" key="2">
    <source>
        <dbReference type="EnsemblMetazoa" id="XP_019858804.1"/>
    </source>
</evidence>
<dbReference type="RefSeq" id="XP_019858804.1">
    <property type="nucleotide sequence ID" value="XM_020003245.1"/>
</dbReference>
<sequence>MGSMDSFYISSFMIPIASNQQEYTCDSDAGQGESHESSYDSEGPSNGSSKDTDSEGGVSSHVTVDDDILSSSEIGSDQISISSQDKLYDGSKINVQTSWYAMMKYAMSNHLSYKAIEDLISLMQIHCPKPNKLPPNFYHLKKELEKLQSYTVQHFCADCHLKISSEMLKCSNKKCSGRVCDMVLLPLENCIRELYEKHDHFLYPFKRIQDSQYLRDMHDGQAFTDLMSPGNFLSTPQSTGLVILYRYSNHRREVFGLSI</sequence>
<feature type="region of interest" description="Disordered" evidence="1">
    <location>
        <begin position="23"/>
        <end position="62"/>
    </location>
</feature>
<accession>A0AAN0JP64</accession>
<proteinExistence type="predicted"/>
<reference evidence="2" key="2">
    <citation type="submission" date="2024-06" db="UniProtKB">
        <authorList>
            <consortium name="EnsemblMetazoa"/>
        </authorList>
    </citation>
    <scope>IDENTIFICATION</scope>
</reference>
<evidence type="ECO:0000313" key="3">
    <source>
        <dbReference type="Proteomes" id="UP000007879"/>
    </source>
</evidence>
<name>A0AAN0JP64_AMPQE</name>
<dbReference type="KEGG" id="aqu:109587021"/>
<protein>
    <submittedName>
        <fullName evidence="2">Uncharacterized protein</fullName>
    </submittedName>
</protein>